<dbReference type="PANTHER" id="PTHR48106">
    <property type="entry name" value="QUINONE OXIDOREDUCTASE PIG3-RELATED"/>
    <property type="match status" value="1"/>
</dbReference>
<evidence type="ECO:0000256" key="2">
    <source>
        <dbReference type="ARBA" id="ARBA00023002"/>
    </source>
</evidence>
<keyword evidence="1" id="KW-0521">NADP</keyword>
<dbReference type="Proteomes" id="UP000564644">
    <property type="component" value="Unassembled WGS sequence"/>
</dbReference>
<dbReference type="InterPro" id="IPR020843">
    <property type="entry name" value="ER"/>
</dbReference>
<dbReference type="RefSeq" id="WP_185133597.1">
    <property type="nucleotide sequence ID" value="NZ_JACJVO010000062.1"/>
</dbReference>
<evidence type="ECO:0000256" key="1">
    <source>
        <dbReference type="ARBA" id="ARBA00022857"/>
    </source>
</evidence>
<dbReference type="Pfam" id="PF08240">
    <property type="entry name" value="ADH_N"/>
    <property type="match status" value="1"/>
</dbReference>
<keyword evidence="5" id="KW-1185">Reference proteome</keyword>
<keyword evidence="2" id="KW-0560">Oxidoreductase</keyword>
<dbReference type="Gene3D" id="3.90.180.10">
    <property type="entry name" value="Medium-chain alcohol dehydrogenases, catalytic domain"/>
    <property type="match status" value="1"/>
</dbReference>
<evidence type="ECO:0000313" key="5">
    <source>
        <dbReference type="Proteomes" id="UP000564644"/>
    </source>
</evidence>
<dbReference type="CDD" id="cd05282">
    <property type="entry name" value="ETR_like"/>
    <property type="match status" value="1"/>
</dbReference>
<dbReference type="GO" id="GO:0016651">
    <property type="term" value="F:oxidoreductase activity, acting on NAD(P)H"/>
    <property type="evidence" value="ECO:0007669"/>
    <property type="project" value="TreeGrafter"/>
</dbReference>
<dbReference type="InterPro" id="IPR011032">
    <property type="entry name" value="GroES-like_sf"/>
</dbReference>
<feature type="domain" description="Enoyl reductase (ER)" evidence="3">
    <location>
        <begin position="9"/>
        <end position="328"/>
    </location>
</feature>
<reference evidence="4 5" key="1">
    <citation type="submission" date="2020-08" db="EMBL/GenBank/DDBJ databases">
        <title>Cohnella phylogeny.</title>
        <authorList>
            <person name="Dunlap C."/>
        </authorList>
    </citation>
    <scope>NUCLEOTIDE SEQUENCE [LARGE SCALE GENOMIC DNA]</scope>
    <source>
        <strain evidence="4 5">CBP 2801</strain>
    </source>
</reference>
<dbReference type="SMART" id="SM00829">
    <property type="entry name" value="PKS_ER"/>
    <property type="match status" value="1"/>
</dbReference>
<protein>
    <submittedName>
        <fullName evidence="4">Zinc-dependent alcohol dehydrogenase family protein</fullName>
    </submittedName>
</protein>
<accession>A0A7X0STR8</accession>
<evidence type="ECO:0000313" key="4">
    <source>
        <dbReference type="EMBL" id="MBB6735950.1"/>
    </source>
</evidence>
<dbReference type="Gene3D" id="3.40.50.720">
    <property type="entry name" value="NAD(P)-binding Rossmann-like Domain"/>
    <property type="match status" value="1"/>
</dbReference>
<dbReference type="SUPFAM" id="SSF51735">
    <property type="entry name" value="NAD(P)-binding Rossmann-fold domains"/>
    <property type="match status" value="1"/>
</dbReference>
<organism evidence="4 5">
    <name type="scientific">Cohnella zeiphila</name>
    <dbReference type="NCBI Taxonomy" id="2761120"/>
    <lineage>
        <taxon>Bacteria</taxon>
        <taxon>Bacillati</taxon>
        <taxon>Bacillota</taxon>
        <taxon>Bacilli</taxon>
        <taxon>Bacillales</taxon>
        <taxon>Paenibacillaceae</taxon>
        <taxon>Cohnella</taxon>
    </lineage>
</organism>
<gene>
    <name evidence="4" type="ORF">H7C18_34085</name>
</gene>
<dbReference type="SUPFAM" id="SSF50129">
    <property type="entry name" value="GroES-like"/>
    <property type="match status" value="1"/>
</dbReference>
<dbReference type="PANTHER" id="PTHR48106:SF2">
    <property type="entry name" value="ZN2+-BINDING DEHYDROGENASE"/>
    <property type="match status" value="1"/>
</dbReference>
<name>A0A7X0STR8_9BACL</name>
<dbReference type="AlphaFoldDB" id="A0A7X0STR8"/>
<dbReference type="InterPro" id="IPR036291">
    <property type="entry name" value="NAD(P)-bd_dom_sf"/>
</dbReference>
<dbReference type="GO" id="GO:0070402">
    <property type="term" value="F:NADPH binding"/>
    <property type="evidence" value="ECO:0007669"/>
    <property type="project" value="TreeGrafter"/>
</dbReference>
<dbReference type="EMBL" id="JACJVO010000062">
    <property type="protein sequence ID" value="MBB6735950.1"/>
    <property type="molecule type" value="Genomic_DNA"/>
</dbReference>
<sequence>MIAKCVRYDSFGDPCVVLQVTDKKVDRPSDGELLVRVTARPVNPSDLIPVRGAYAHRISLPGVPGYEGVGIVEDVGEAVSPAWLGKRVLPLRGEGTWQQYARIPARLAVPVPDGVDDWAAAQLYVNPLTAWLTCTETLGPMRTDDVLVLNAAGSSLGTLYAQLAGILGFRLLALARGEEHREELLRLGAERVEQDSDPSWPRAVAEMTNGRGAAAAVDCIGGPGALQLAACVRPGGALLSLGLLSGLPIDTARIVRDTGAVPKLFHLRHWNERATSEVWHAAFARLLSLAGSGRLALREPSAFFGLADVRNAVLAAEEASRRRGKVMLIG</sequence>
<proteinExistence type="predicted"/>
<dbReference type="Pfam" id="PF00107">
    <property type="entry name" value="ADH_zinc_N"/>
    <property type="match status" value="1"/>
</dbReference>
<dbReference type="InterPro" id="IPR013149">
    <property type="entry name" value="ADH-like_C"/>
</dbReference>
<evidence type="ECO:0000259" key="3">
    <source>
        <dbReference type="SMART" id="SM00829"/>
    </source>
</evidence>
<dbReference type="InterPro" id="IPR013154">
    <property type="entry name" value="ADH-like_N"/>
</dbReference>
<comment type="caution">
    <text evidence="4">The sequence shown here is derived from an EMBL/GenBank/DDBJ whole genome shotgun (WGS) entry which is preliminary data.</text>
</comment>